<dbReference type="PROSITE" id="PS50263">
    <property type="entry name" value="CN_HYDROLASE"/>
    <property type="match status" value="1"/>
</dbReference>
<evidence type="ECO:0000313" key="13">
    <source>
        <dbReference type="Proteomes" id="UP001366166"/>
    </source>
</evidence>
<comment type="similarity">
    <text evidence="2 7 8">In the C-terminal section; belongs to the NAD synthetase family.</text>
</comment>
<feature type="active site" description="Nucleophile; for glutaminase activity" evidence="7">
    <location>
        <position position="149"/>
    </location>
</feature>
<comment type="pathway">
    <text evidence="1 7 8">Cofactor biosynthesis; NAD(+) biosynthesis; NAD(+) from deamido-NAD(+) (L-Gln route): step 1/1.</text>
</comment>
<dbReference type="InterPro" id="IPR014445">
    <property type="entry name" value="Gln-dep_NAD_synthase"/>
</dbReference>
<dbReference type="InterPro" id="IPR014729">
    <property type="entry name" value="Rossmann-like_a/b/a_fold"/>
</dbReference>
<comment type="similarity">
    <text evidence="10">Belongs to the NAD synthetase family.</text>
</comment>
<evidence type="ECO:0000259" key="11">
    <source>
        <dbReference type="PROSITE" id="PS50263"/>
    </source>
</evidence>
<dbReference type="GO" id="GO:0008795">
    <property type="term" value="F:NAD+ synthase activity"/>
    <property type="evidence" value="ECO:0007669"/>
    <property type="project" value="UniProtKB-UniRule"/>
</dbReference>
<dbReference type="InterPro" id="IPR036526">
    <property type="entry name" value="C-N_Hydrolase_sf"/>
</dbReference>
<dbReference type="EMBL" id="AP028679">
    <property type="protein sequence ID" value="BEQ14040.1"/>
    <property type="molecule type" value="Genomic_DNA"/>
</dbReference>
<feature type="domain" description="CN hydrolase" evidence="11">
    <location>
        <begin position="4"/>
        <end position="247"/>
    </location>
</feature>
<sequence>MPILRIAQAQINPTVGDISANLALICEQAHAARAAGAHLVTFPELALTGYPPEDLLLKPRFLADSRAAMRELARNCSQTNMVVGFADADPELGRCYNAAAVLSQGEVMAVYRKKELPNYGVFDEMRYFAPGNQCLLLDLGQVRLMVTICEDVWVEGDDCEICALRQKAQVVLNLSASPFHAGKLDIRKQIIARFAQNTGSYVCYNNMVGGQDELVFDGGSLVISPQGETVACSPRFKPDLQVVDLELPPAVELPDLEDAPGVTSLRLPLPFPEPPRPKAPYCATEMGYLAETYAALVLGTRDYMGKNGFKRVVLGLSGGIDSALTACVAVEALGRENVTGVTMPSQFTSGETRGDAELLAANLGIRLLTVPVAHIYHIYLDELREAFGPGPAGVEHENLQARIRGNILMALSNRFGWLVLTTGNKSETAVGYCTLYGDMAGGFAVIKDVPKTLVYKLSDYVNQKARRELIPVTTIARPPSAELRPDQKDSDSLPPYEVLDPILEAYVENDLVLDEIVAQGYDPTTVRDVIRLVDINEYKRRQAPPGVKITPKAFGRDRRLPITNHYRPGFGAKL</sequence>
<evidence type="ECO:0000256" key="9">
    <source>
        <dbReference type="PROSITE-ProRule" id="PRU10139"/>
    </source>
</evidence>
<comment type="caution">
    <text evidence="7">Lacks conserved residue(s) required for the propagation of feature annotation.</text>
</comment>
<evidence type="ECO:0000256" key="1">
    <source>
        <dbReference type="ARBA" id="ARBA00005188"/>
    </source>
</evidence>
<feature type="binding site" evidence="7">
    <location>
        <position position="539"/>
    </location>
    <ligand>
        <name>deamido-NAD(+)</name>
        <dbReference type="ChEBI" id="CHEBI:58437"/>
        <note>ligand shared between two neighboring subunits</note>
    </ligand>
</feature>
<dbReference type="PROSITE" id="PS00920">
    <property type="entry name" value="NITRIL_CHT_1"/>
    <property type="match status" value="1"/>
</dbReference>
<proteinExistence type="inferred from homology"/>
<dbReference type="SUPFAM" id="SSF56317">
    <property type="entry name" value="Carbon-nitrogen hydrolase"/>
    <property type="match status" value="1"/>
</dbReference>
<dbReference type="EC" id="6.3.5.1" evidence="7 8"/>
<dbReference type="InterPro" id="IPR003694">
    <property type="entry name" value="NAD_synthase"/>
</dbReference>
<feature type="binding site" evidence="7">
    <location>
        <position position="398"/>
    </location>
    <ligand>
        <name>deamido-NAD(+)</name>
        <dbReference type="ChEBI" id="CHEBI:58437"/>
        <note>ligand shared between two neighboring subunits</note>
    </ligand>
</feature>
<dbReference type="Pfam" id="PF02540">
    <property type="entry name" value="NAD_synthase"/>
    <property type="match status" value="1"/>
</dbReference>
<dbReference type="NCBIfam" id="TIGR00552">
    <property type="entry name" value="nadE"/>
    <property type="match status" value="1"/>
</dbReference>
<feature type="binding site" evidence="7">
    <location>
        <position position="177"/>
    </location>
    <ligand>
        <name>L-glutamine</name>
        <dbReference type="ChEBI" id="CHEBI:58359"/>
    </ligand>
</feature>
<dbReference type="GO" id="GO:0009435">
    <property type="term" value="P:NAD+ biosynthetic process"/>
    <property type="evidence" value="ECO:0007669"/>
    <property type="project" value="UniProtKB-UniRule"/>
</dbReference>
<dbReference type="GO" id="GO:0004359">
    <property type="term" value="F:glutaminase activity"/>
    <property type="evidence" value="ECO:0007669"/>
    <property type="project" value="InterPro"/>
</dbReference>
<dbReference type="FunFam" id="3.40.50.620:FF:000106">
    <property type="entry name" value="Glutamine-dependent NAD(+) synthetase"/>
    <property type="match status" value="1"/>
</dbReference>
<dbReference type="Gene3D" id="3.40.50.620">
    <property type="entry name" value="HUPs"/>
    <property type="match status" value="1"/>
</dbReference>
<dbReference type="GO" id="GO:0003952">
    <property type="term" value="F:NAD+ synthase (glutamine-hydrolyzing) activity"/>
    <property type="evidence" value="ECO:0007669"/>
    <property type="project" value="UniProtKB-UniRule"/>
</dbReference>
<feature type="binding site" evidence="7">
    <location>
        <position position="183"/>
    </location>
    <ligand>
        <name>L-glutamine</name>
        <dbReference type="ChEBI" id="CHEBI:58359"/>
    </ligand>
</feature>
<evidence type="ECO:0000256" key="10">
    <source>
        <dbReference type="RuleBase" id="RU003811"/>
    </source>
</evidence>
<gene>
    <name evidence="7" type="primary">nadE</name>
    <name evidence="12" type="ORF">FAK_11060</name>
</gene>
<dbReference type="CDD" id="cd07570">
    <property type="entry name" value="GAT_Gln-NAD-synth"/>
    <property type="match status" value="1"/>
</dbReference>
<evidence type="ECO:0000256" key="2">
    <source>
        <dbReference type="ARBA" id="ARBA00007145"/>
    </source>
</evidence>
<dbReference type="RefSeq" id="WP_338605767.1">
    <property type="nucleotide sequence ID" value="NZ_AP028679.1"/>
</dbReference>
<dbReference type="HAMAP" id="MF_02090">
    <property type="entry name" value="NadE_glutamine_dep"/>
    <property type="match status" value="1"/>
</dbReference>
<dbReference type="InterPro" id="IPR003010">
    <property type="entry name" value="C-N_Hydrolase"/>
</dbReference>
<name>A0AAU9EAX9_9BACT</name>
<keyword evidence="5 7" id="KW-0067">ATP-binding</keyword>
<dbReference type="Pfam" id="PF00795">
    <property type="entry name" value="CN_hydrolase"/>
    <property type="match status" value="1"/>
</dbReference>
<dbReference type="Gene3D" id="3.60.110.10">
    <property type="entry name" value="Carbon-nitrogen hydrolase"/>
    <property type="match status" value="1"/>
</dbReference>
<evidence type="ECO:0000313" key="12">
    <source>
        <dbReference type="EMBL" id="BEQ14040.1"/>
    </source>
</evidence>
<dbReference type="SUPFAM" id="SSF52402">
    <property type="entry name" value="Adenine nucleotide alpha hydrolases-like"/>
    <property type="match status" value="1"/>
</dbReference>
<dbReference type="PANTHER" id="PTHR23090">
    <property type="entry name" value="NH 3 /GLUTAMINE-DEPENDENT NAD + SYNTHETASE"/>
    <property type="match status" value="1"/>
</dbReference>
<reference evidence="13" key="1">
    <citation type="journal article" date="2023" name="Arch. Microbiol.">
        <title>Desulfoferula mesophilus gen. nov. sp. nov., a mesophilic sulfate-reducing bacterium isolated from a brackish lake sediment.</title>
        <authorList>
            <person name="Watanabe T."/>
            <person name="Yabe T."/>
            <person name="Tsuji J.M."/>
            <person name="Fukui M."/>
        </authorList>
    </citation>
    <scope>NUCLEOTIDE SEQUENCE [LARGE SCALE GENOMIC DNA]</scope>
    <source>
        <strain evidence="13">12FAK</strain>
    </source>
</reference>
<feature type="binding site" evidence="7">
    <location>
        <position position="427"/>
    </location>
    <ligand>
        <name>deamido-NAD(+)</name>
        <dbReference type="ChEBI" id="CHEBI:58437"/>
        <note>ligand shared between two neighboring subunits</note>
    </ligand>
</feature>
<organism evidence="12 13">
    <name type="scientific">Desulfoferula mesophila</name>
    <dbReference type="NCBI Taxonomy" id="3058419"/>
    <lineage>
        <taxon>Bacteria</taxon>
        <taxon>Pseudomonadati</taxon>
        <taxon>Thermodesulfobacteriota</taxon>
        <taxon>Desulfarculia</taxon>
        <taxon>Desulfarculales</taxon>
        <taxon>Desulfarculaceae</taxon>
        <taxon>Desulfoferula</taxon>
    </lineage>
</organism>
<evidence type="ECO:0000256" key="5">
    <source>
        <dbReference type="ARBA" id="ARBA00022840"/>
    </source>
</evidence>
<accession>A0AAU9EAX9</accession>
<keyword evidence="6 7" id="KW-0520">NAD</keyword>
<dbReference type="PANTHER" id="PTHR23090:SF9">
    <property type="entry name" value="GLUTAMINE-DEPENDENT NAD(+) SYNTHETASE"/>
    <property type="match status" value="1"/>
</dbReference>
<dbReference type="Proteomes" id="UP001366166">
    <property type="component" value="Chromosome"/>
</dbReference>
<evidence type="ECO:0000256" key="8">
    <source>
        <dbReference type="PIRNR" id="PIRNR006630"/>
    </source>
</evidence>
<evidence type="ECO:0000256" key="3">
    <source>
        <dbReference type="ARBA" id="ARBA00022598"/>
    </source>
</evidence>
<evidence type="ECO:0000256" key="6">
    <source>
        <dbReference type="ARBA" id="ARBA00023027"/>
    </source>
</evidence>
<dbReference type="InterPro" id="IPR022310">
    <property type="entry name" value="NAD/GMP_synthase"/>
</dbReference>
<keyword evidence="3 7" id="KW-0436">Ligase</keyword>
<protein>
    <recommendedName>
        <fullName evidence="7 8">Glutamine-dependent NAD(+) synthetase</fullName>
        <ecNumber evidence="7 8">6.3.5.1</ecNumber>
    </recommendedName>
    <alternativeName>
        <fullName evidence="7 8">NAD(+) synthase [glutamine-hydrolyzing]</fullName>
    </alternativeName>
</protein>
<dbReference type="AlphaFoldDB" id="A0AAU9EAX9"/>
<comment type="function">
    <text evidence="7">Catalyzes the ATP-dependent amidation of deamido-NAD to form NAD. Uses L-glutamine as a nitrogen source.</text>
</comment>
<evidence type="ECO:0000256" key="4">
    <source>
        <dbReference type="ARBA" id="ARBA00022741"/>
    </source>
</evidence>
<feature type="binding site" evidence="7">
    <location>
        <begin position="315"/>
        <end position="322"/>
    </location>
    <ligand>
        <name>ATP</name>
        <dbReference type="ChEBI" id="CHEBI:30616"/>
    </ligand>
</feature>
<evidence type="ECO:0000256" key="7">
    <source>
        <dbReference type="HAMAP-Rule" id="MF_02090"/>
    </source>
</evidence>
<dbReference type="GO" id="GO:0005737">
    <property type="term" value="C:cytoplasm"/>
    <property type="evidence" value="ECO:0007669"/>
    <property type="project" value="InterPro"/>
</dbReference>
<dbReference type="KEGG" id="dmp:FAK_11060"/>
<dbReference type="GO" id="GO:0000257">
    <property type="term" value="F:nitrilase activity"/>
    <property type="evidence" value="ECO:0007669"/>
    <property type="project" value="UniProtKB-ARBA"/>
</dbReference>
<keyword evidence="13" id="KW-1185">Reference proteome</keyword>
<dbReference type="GO" id="GO:0005524">
    <property type="term" value="F:ATP binding"/>
    <property type="evidence" value="ECO:0007669"/>
    <property type="project" value="UniProtKB-UniRule"/>
</dbReference>
<feature type="active site" description="For glutaminase activity" evidence="7">
    <location>
        <position position="113"/>
    </location>
</feature>
<comment type="catalytic activity">
    <reaction evidence="7 8">
        <text>deamido-NAD(+) + L-glutamine + ATP + H2O = L-glutamate + AMP + diphosphate + NAD(+) + H(+)</text>
        <dbReference type="Rhea" id="RHEA:24384"/>
        <dbReference type="ChEBI" id="CHEBI:15377"/>
        <dbReference type="ChEBI" id="CHEBI:15378"/>
        <dbReference type="ChEBI" id="CHEBI:29985"/>
        <dbReference type="ChEBI" id="CHEBI:30616"/>
        <dbReference type="ChEBI" id="CHEBI:33019"/>
        <dbReference type="ChEBI" id="CHEBI:57540"/>
        <dbReference type="ChEBI" id="CHEBI:58359"/>
        <dbReference type="ChEBI" id="CHEBI:58437"/>
        <dbReference type="ChEBI" id="CHEBI:456215"/>
        <dbReference type="EC" id="6.3.5.1"/>
    </reaction>
</comment>
<feature type="active site" description="Proton acceptor; for glutaminase activity" evidence="7">
    <location>
        <position position="44"/>
    </location>
</feature>
<dbReference type="NCBIfam" id="NF010588">
    <property type="entry name" value="PRK13981.1"/>
    <property type="match status" value="1"/>
</dbReference>
<dbReference type="CDD" id="cd00553">
    <property type="entry name" value="NAD_synthase"/>
    <property type="match status" value="1"/>
</dbReference>
<feature type="active site" description="Proton acceptor" evidence="9">
    <location>
        <position position="44"/>
    </location>
</feature>
<dbReference type="PIRSF" id="PIRSF006630">
    <property type="entry name" value="NADS_GAT"/>
    <property type="match status" value="1"/>
</dbReference>
<dbReference type="InterPro" id="IPR000132">
    <property type="entry name" value="Nitrilase/CN_hydratase_CS"/>
</dbReference>
<feature type="binding site" evidence="7">
    <location>
        <position position="422"/>
    </location>
    <ligand>
        <name>ATP</name>
        <dbReference type="ChEBI" id="CHEBI:30616"/>
    </ligand>
</feature>
<feature type="binding site" evidence="7">
    <location>
        <position position="119"/>
    </location>
    <ligand>
        <name>L-glutamine</name>
        <dbReference type="ChEBI" id="CHEBI:58359"/>
    </ligand>
</feature>
<keyword evidence="4 7" id="KW-0547">Nucleotide-binding</keyword>